<evidence type="ECO:0000313" key="6">
    <source>
        <dbReference type="EMBL" id="TCO97140.1"/>
    </source>
</evidence>
<accession>A0A4R2LU86</accession>
<gene>
    <name evidence="6" type="ORF">EV684_12419</name>
</gene>
<reference evidence="6 7" key="1">
    <citation type="submission" date="2019-03" db="EMBL/GenBank/DDBJ databases">
        <title>Genomic Encyclopedia of Type Strains, Phase IV (KMG-IV): sequencing the most valuable type-strain genomes for metagenomic binning, comparative biology and taxonomic classification.</title>
        <authorList>
            <person name="Goeker M."/>
        </authorList>
    </citation>
    <scope>NUCLEOTIDE SEQUENCE [LARGE SCALE GENOMIC DNA]</scope>
    <source>
        <strain evidence="6 7">DSM 1709</strain>
    </source>
</reference>
<dbReference type="InterPro" id="IPR011701">
    <property type="entry name" value="MFS"/>
</dbReference>
<feature type="domain" description="Major facilitator superfamily (MFS) profile" evidence="5">
    <location>
        <begin position="11"/>
        <end position="402"/>
    </location>
</feature>
<dbReference type="OrthoDB" id="3573349at2"/>
<protein>
    <submittedName>
        <fullName evidence="6">Putative MFS family arabinose efflux permease</fullName>
    </submittedName>
</protein>
<dbReference type="PANTHER" id="PTHR11360:SF284">
    <property type="entry name" value="EG:103B4.3 PROTEIN-RELATED"/>
    <property type="match status" value="1"/>
</dbReference>
<proteinExistence type="predicted"/>
<keyword evidence="3 4" id="KW-0472">Membrane</keyword>
<feature type="transmembrane region" description="Helical" evidence="4">
    <location>
        <begin position="254"/>
        <end position="277"/>
    </location>
</feature>
<dbReference type="EMBL" id="SLXD01000024">
    <property type="protein sequence ID" value="TCO97140.1"/>
    <property type="molecule type" value="Genomic_DNA"/>
</dbReference>
<evidence type="ECO:0000259" key="5">
    <source>
        <dbReference type="PROSITE" id="PS50850"/>
    </source>
</evidence>
<sequence>MEKRFANPWWVVFGSIFGLIVGNGPIMQFTFGVFLKPITQEFGWERSTTSSALVVGLLATGLCVPIAGRLMDKYGVRAVALPSITAFALAMVALAFFANSPMAFLAIYALMGIAAAGQTPMPYSKAITAAFDDKRGLALGIAMAGVGIGAAAVPQIAQYLVTNHGWRGAYVGLGALTFLLAFPAVALFVNTEPAVKREGAAAPIPRPGLTAAEALKSGTFWALAVAFFSVAMASNGTIGHIVPLLTDRGFSPQIAAGAMTFAGIALVAGRFVAGYLLDRIFAPYVAAFFFIIPLLGIGLMLLAPGQTTATIAVVMIGLGLGAEVDLIAYLVSRYLGMRSFGEIYGYLFMIFMLGNAVGPFLMGISFKYWGYEACLTGFVAALAIASGLVLRLGAYAFPPERRGPPPASGTKPAIA</sequence>
<dbReference type="InterPro" id="IPR036259">
    <property type="entry name" value="MFS_trans_sf"/>
</dbReference>
<evidence type="ECO:0000256" key="1">
    <source>
        <dbReference type="ARBA" id="ARBA00022692"/>
    </source>
</evidence>
<dbReference type="PROSITE" id="PS50850">
    <property type="entry name" value="MFS"/>
    <property type="match status" value="1"/>
</dbReference>
<dbReference type="Proteomes" id="UP000295106">
    <property type="component" value="Unassembled WGS sequence"/>
</dbReference>
<dbReference type="Gene3D" id="1.20.1250.20">
    <property type="entry name" value="MFS general substrate transporter like domains"/>
    <property type="match status" value="2"/>
</dbReference>
<dbReference type="InterPro" id="IPR020846">
    <property type="entry name" value="MFS_dom"/>
</dbReference>
<name>A0A4R2LU86_RUBGE</name>
<keyword evidence="1 4" id="KW-0812">Transmembrane</keyword>
<feature type="transmembrane region" description="Helical" evidence="4">
    <location>
        <begin position="309"/>
        <end position="331"/>
    </location>
</feature>
<keyword evidence="2 4" id="KW-1133">Transmembrane helix</keyword>
<evidence type="ECO:0000256" key="4">
    <source>
        <dbReference type="SAM" id="Phobius"/>
    </source>
</evidence>
<feature type="transmembrane region" description="Helical" evidence="4">
    <location>
        <begin position="169"/>
        <end position="189"/>
    </location>
</feature>
<feature type="transmembrane region" description="Helical" evidence="4">
    <location>
        <begin position="343"/>
        <end position="362"/>
    </location>
</feature>
<feature type="transmembrane region" description="Helical" evidence="4">
    <location>
        <begin position="103"/>
        <end position="124"/>
    </location>
</feature>
<evidence type="ECO:0000256" key="3">
    <source>
        <dbReference type="ARBA" id="ARBA00023136"/>
    </source>
</evidence>
<dbReference type="InterPro" id="IPR050327">
    <property type="entry name" value="Proton-linked_MCT"/>
</dbReference>
<dbReference type="GO" id="GO:0022857">
    <property type="term" value="F:transmembrane transporter activity"/>
    <property type="evidence" value="ECO:0007669"/>
    <property type="project" value="InterPro"/>
</dbReference>
<feature type="transmembrane region" description="Helical" evidence="4">
    <location>
        <begin position="9"/>
        <end position="31"/>
    </location>
</feature>
<dbReference type="CDD" id="cd17355">
    <property type="entry name" value="MFS_YcxA_like"/>
    <property type="match status" value="1"/>
</dbReference>
<feature type="transmembrane region" description="Helical" evidence="4">
    <location>
        <begin position="284"/>
        <end position="303"/>
    </location>
</feature>
<comment type="caution">
    <text evidence="6">The sequence shown here is derived from an EMBL/GenBank/DDBJ whole genome shotgun (WGS) entry which is preliminary data.</text>
</comment>
<feature type="transmembrane region" description="Helical" evidence="4">
    <location>
        <begin position="136"/>
        <end position="157"/>
    </location>
</feature>
<dbReference type="Pfam" id="PF07690">
    <property type="entry name" value="MFS_1"/>
    <property type="match status" value="1"/>
</dbReference>
<dbReference type="PANTHER" id="PTHR11360">
    <property type="entry name" value="MONOCARBOXYLATE TRANSPORTER"/>
    <property type="match status" value="1"/>
</dbReference>
<evidence type="ECO:0000313" key="7">
    <source>
        <dbReference type="Proteomes" id="UP000295106"/>
    </source>
</evidence>
<evidence type="ECO:0000256" key="2">
    <source>
        <dbReference type="ARBA" id="ARBA00022989"/>
    </source>
</evidence>
<feature type="transmembrane region" description="Helical" evidence="4">
    <location>
        <begin position="51"/>
        <end position="71"/>
    </location>
</feature>
<dbReference type="SUPFAM" id="SSF103473">
    <property type="entry name" value="MFS general substrate transporter"/>
    <property type="match status" value="1"/>
</dbReference>
<feature type="transmembrane region" description="Helical" evidence="4">
    <location>
        <begin position="220"/>
        <end position="242"/>
    </location>
</feature>
<feature type="transmembrane region" description="Helical" evidence="4">
    <location>
        <begin position="368"/>
        <end position="392"/>
    </location>
</feature>
<feature type="transmembrane region" description="Helical" evidence="4">
    <location>
        <begin position="78"/>
        <end position="97"/>
    </location>
</feature>
<organism evidence="6 7">
    <name type="scientific">Rubrivivax gelatinosus</name>
    <name type="common">Rhodocyclus gelatinosus</name>
    <name type="synonym">Rhodopseudomonas gelatinosa</name>
    <dbReference type="NCBI Taxonomy" id="28068"/>
    <lineage>
        <taxon>Bacteria</taxon>
        <taxon>Pseudomonadati</taxon>
        <taxon>Pseudomonadota</taxon>
        <taxon>Betaproteobacteria</taxon>
        <taxon>Burkholderiales</taxon>
        <taxon>Sphaerotilaceae</taxon>
        <taxon>Rubrivivax</taxon>
    </lineage>
</organism>
<dbReference type="AlphaFoldDB" id="A0A4R2LU86"/>